<dbReference type="RefSeq" id="WP_099385554.1">
    <property type="nucleotide sequence ID" value="NZ_JANSWH010000051.1"/>
</dbReference>
<keyword evidence="1" id="KW-0732">Signal</keyword>
<dbReference type="AlphaFoldDB" id="A0A2G3E5D4"/>
<evidence type="ECO:0000313" key="3">
    <source>
        <dbReference type="Proteomes" id="UP000224563"/>
    </source>
</evidence>
<evidence type="ECO:0000256" key="1">
    <source>
        <dbReference type="SAM" id="SignalP"/>
    </source>
</evidence>
<keyword evidence="3" id="KW-1185">Reference proteome</keyword>
<evidence type="ECO:0008006" key="4">
    <source>
        <dbReference type="Google" id="ProtNLM"/>
    </source>
</evidence>
<organism evidence="2 3">
    <name type="scientific">Agathobacter ruminis</name>
    <dbReference type="NCBI Taxonomy" id="1712665"/>
    <lineage>
        <taxon>Bacteria</taxon>
        <taxon>Bacillati</taxon>
        <taxon>Bacillota</taxon>
        <taxon>Clostridia</taxon>
        <taxon>Lachnospirales</taxon>
        <taxon>Lachnospiraceae</taxon>
        <taxon>Agathobacter</taxon>
    </lineage>
</organism>
<protein>
    <recommendedName>
        <fullName evidence="4">DUF4309 domain-containing protein</fullName>
    </recommendedName>
</protein>
<name>A0A2G3E5D4_9FIRM</name>
<reference evidence="2 3" key="2">
    <citation type="submission" date="2017-10" db="EMBL/GenBank/DDBJ databases">
        <authorList>
            <person name="Banno H."/>
            <person name="Chua N.-H."/>
        </authorList>
    </citation>
    <scope>NUCLEOTIDE SEQUENCE [LARGE SCALE GENOMIC DNA]</scope>
    <source>
        <strain evidence="2 3">JK623</strain>
    </source>
</reference>
<feature type="signal peptide" evidence="1">
    <location>
        <begin position="1"/>
        <end position="22"/>
    </location>
</feature>
<sequence length="174" mass="18738">MKKKLALILVACFCIGALTACGGSTQKKVSNNASSASSQTSNGYAFKTADGTAIVIDAEFEQFKSALGQEESCFEAASCAFGDLDKIWTYKGFEVDTYQQDKVDYVSKVILKDDTVSTPEKVSVGASSADVTAAYGDPSSSDSSQMVYEKDQMKLIFLLKDDAVTQIQYTTVKF</sequence>
<accession>A0A2G3E5D4</accession>
<dbReference type="PROSITE" id="PS51257">
    <property type="entry name" value="PROKAR_LIPOPROTEIN"/>
    <property type="match status" value="1"/>
</dbReference>
<proteinExistence type="predicted"/>
<dbReference type="Proteomes" id="UP000224563">
    <property type="component" value="Unassembled WGS sequence"/>
</dbReference>
<dbReference type="EMBL" id="PDYG01000008">
    <property type="protein sequence ID" value="PHU38482.1"/>
    <property type="molecule type" value="Genomic_DNA"/>
</dbReference>
<reference evidence="2 3" key="1">
    <citation type="submission" date="2017-10" db="EMBL/GenBank/DDBJ databases">
        <title>Resolving the taxonomy of Roseburia spp., Eubacterium rectale and Agathobacter spp. through phylogenomic analysis.</title>
        <authorList>
            <person name="Sheridan P.O."/>
            <person name="Walker A.W."/>
            <person name="Duncan S.H."/>
            <person name="Scott K.P."/>
            <person name="Toole P.W.O."/>
            <person name="Luis P."/>
            <person name="Flint H.J."/>
        </authorList>
    </citation>
    <scope>NUCLEOTIDE SEQUENCE [LARGE SCALE GENOMIC DNA]</scope>
    <source>
        <strain evidence="2 3">JK623</strain>
    </source>
</reference>
<feature type="chain" id="PRO_5039361734" description="DUF4309 domain-containing protein" evidence="1">
    <location>
        <begin position="23"/>
        <end position="174"/>
    </location>
</feature>
<evidence type="ECO:0000313" key="2">
    <source>
        <dbReference type="EMBL" id="PHU38482.1"/>
    </source>
</evidence>
<gene>
    <name evidence="2" type="ORF">CSX02_02795</name>
</gene>
<comment type="caution">
    <text evidence="2">The sequence shown here is derived from an EMBL/GenBank/DDBJ whole genome shotgun (WGS) entry which is preliminary data.</text>
</comment>